<name>A0A225DHR9_9BACT</name>
<evidence type="ECO:0000313" key="3">
    <source>
        <dbReference type="Proteomes" id="UP000214646"/>
    </source>
</evidence>
<evidence type="ECO:0000313" key="2">
    <source>
        <dbReference type="EMBL" id="OWK41021.1"/>
    </source>
</evidence>
<evidence type="ECO:0000256" key="1">
    <source>
        <dbReference type="SAM" id="MobiDB-lite"/>
    </source>
</evidence>
<accession>A0A225DHR9</accession>
<protein>
    <submittedName>
        <fullName evidence="2">Uncharacterized protein</fullName>
    </submittedName>
</protein>
<reference evidence="3" key="1">
    <citation type="submission" date="2017-06" db="EMBL/GenBank/DDBJ databases">
        <title>Genome analysis of Fimbriiglobus ruber SP5, the first member of the order Planctomycetales with confirmed chitinolytic capability.</title>
        <authorList>
            <person name="Ravin N.V."/>
            <person name="Rakitin A.L."/>
            <person name="Ivanova A.A."/>
            <person name="Beletsky A.V."/>
            <person name="Kulichevskaya I.S."/>
            <person name="Mardanov A.V."/>
            <person name="Dedysh S.N."/>
        </authorList>
    </citation>
    <scope>NUCLEOTIDE SEQUENCE [LARGE SCALE GENOMIC DNA]</scope>
    <source>
        <strain evidence="3">SP5</strain>
    </source>
</reference>
<sequence>MRRLSELIPSSSCQLCPGEGNYKPPAGRSGVSRVRGTAHRSPTGSPQKLCRGHPSYPVRHFGRFTPTSPGRTVSRRFSP</sequence>
<dbReference type="Proteomes" id="UP000214646">
    <property type="component" value="Unassembled WGS sequence"/>
</dbReference>
<comment type="caution">
    <text evidence="2">The sequence shown here is derived from an EMBL/GenBank/DDBJ whole genome shotgun (WGS) entry which is preliminary data.</text>
</comment>
<organism evidence="2 3">
    <name type="scientific">Fimbriiglobus ruber</name>
    <dbReference type="NCBI Taxonomy" id="1908690"/>
    <lineage>
        <taxon>Bacteria</taxon>
        <taxon>Pseudomonadati</taxon>
        <taxon>Planctomycetota</taxon>
        <taxon>Planctomycetia</taxon>
        <taxon>Gemmatales</taxon>
        <taxon>Gemmataceae</taxon>
        <taxon>Fimbriiglobus</taxon>
    </lineage>
</organism>
<gene>
    <name evidence="2" type="ORF">FRUB_04913</name>
</gene>
<feature type="compositionally biased region" description="Polar residues" evidence="1">
    <location>
        <begin position="65"/>
        <end position="79"/>
    </location>
</feature>
<dbReference type="EMBL" id="NIDE01000007">
    <property type="protein sequence ID" value="OWK41021.1"/>
    <property type="molecule type" value="Genomic_DNA"/>
</dbReference>
<keyword evidence="3" id="KW-1185">Reference proteome</keyword>
<proteinExistence type="predicted"/>
<dbReference type="AlphaFoldDB" id="A0A225DHR9"/>
<feature type="region of interest" description="Disordered" evidence="1">
    <location>
        <begin position="1"/>
        <end position="79"/>
    </location>
</feature>